<dbReference type="SUPFAM" id="SSF53807">
    <property type="entry name" value="Helical backbone' metal receptor"/>
    <property type="match status" value="1"/>
</dbReference>
<organism evidence="1">
    <name type="scientific">Salmonella enterica subsp. enterica serovar Chester</name>
    <dbReference type="NCBI Taxonomy" id="149386"/>
    <lineage>
        <taxon>Bacteria</taxon>
        <taxon>Pseudomonadati</taxon>
        <taxon>Pseudomonadota</taxon>
        <taxon>Gammaproteobacteria</taxon>
        <taxon>Enterobacterales</taxon>
        <taxon>Enterobacteriaceae</taxon>
        <taxon>Salmonella</taxon>
    </lineage>
</organism>
<gene>
    <name evidence="1" type="ORF">DS524_28025</name>
</gene>
<dbReference type="InterPro" id="IPR050902">
    <property type="entry name" value="ABC_Transporter_SBP"/>
</dbReference>
<dbReference type="AlphaFoldDB" id="A0A5U8T1M4"/>
<proteinExistence type="predicted"/>
<dbReference type="Gene3D" id="3.40.50.1980">
    <property type="entry name" value="Nitrogenase molybdenum iron protein domain"/>
    <property type="match status" value="1"/>
</dbReference>
<accession>A0A5U8T1M4</accession>
<dbReference type="EMBL" id="AAGUAT010000280">
    <property type="protein sequence ID" value="EBR9859589.1"/>
    <property type="molecule type" value="Genomic_DNA"/>
</dbReference>
<reference evidence="1" key="1">
    <citation type="submission" date="2018-07" db="EMBL/GenBank/DDBJ databases">
        <authorList>
            <person name="Ashton P.M."/>
            <person name="Dallman T."/>
            <person name="Nair S."/>
            <person name="De Pinna E."/>
            <person name="Peters T."/>
            <person name="Grant K."/>
        </authorList>
    </citation>
    <scope>NUCLEOTIDE SEQUENCE</scope>
    <source>
        <strain evidence="1">296838</strain>
    </source>
</reference>
<comment type="caution">
    <text evidence="1">The sequence shown here is derived from an EMBL/GenBank/DDBJ whole genome shotgun (WGS) entry which is preliminary data.</text>
</comment>
<dbReference type="PANTHER" id="PTHR30535:SF34">
    <property type="entry name" value="MOLYBDATE-BINDING PROTEIN MOLA"/>
    <property type="match status" value="1"/>
</dbReference>
<protein>
    <submittedName>
        <fullName evidence="1">Iron ABC transporter substrate-binding protein</fullName>
    </submittedName>
</protein>
<sequence>PDIYLVSGAKAPGSTDAGVQLGAQATEADAKASLKAITERKGINTLTAVKEGRDYAIWHNYYNSPYNVIAAQAFAKWFYPEQFKDLDPKKTMDEMYSQFLAVEPTGTYWVSGK</sequence>
<feature type="non-terminal residue" evidence="1">
    <location>
        <position position="1"/>
    </location>
</feature>
<dbReference type="PANTHER" id="PTHR30535">
    <property type="entry name" value="VITAMIN B12-BINDING PROTEIN"/>
    <property type="match status" value="1"/>
</dbReference>
<name>A0A5U8T1M4_SALET</name>
<evidence type="ECO:0000313" key="1">
    <source>
        <dbReference type="EMBL" id="EBR9859589.1"/>
    </source>
</evidence>